<evidence type="ECO:0000256" key="1">
    <source>
        <dbReference type="ARBA" id="ARBA00005513"/>
    </source>
</evidence>
<dbReference type="InterPro" id="IPR050059">
    <property type="entry name" value="ATP_synthase_B_chain"/>
</dbReference>
<evidence type="ECO:0000313" key="15">
    <source>
        <dbReference type="EMBL" id="SLN55756.1"/>
    </source>
</evidence>
<keyword evidence="5 13" id="KW-0375">Hydrogen ion transport</keyword>
<keyword evidence="7 13" id="KW-0406">Ion transport</keyword>
<dbReference type="GO" id="GO:0045259">
    <property type="term" value="C:proton-transporting ATP synthase complex"/>
    <property type="evidence" value="ECO:0007669"/>
    <property type="project" value="UniProtKB-KW"/>
</dbReference>
<protein>
    <recommendedName>
        <fullName evidence="13">ATP synthase subunit b</fullName>
    </recommendedName>
    <alternativeName>
        <fullName evidence="13">ATP synthase F(0) sector subunit b</fullName>
    </alternativeName>
    <alternativeName>
        <fullName evidence="13">ATPase subunit I</fullName>
    </alternativeName>
    <alternativeName>
        <fullName evidence="13">F-type ATPase subunit b</fullName>
        <shortName evidence="13">F-ATPase subunit b</shortName>
    </alternativeName>
</protein>
<evidence type="ECO:0000256" key="14">
    <source>
        <dbReference type="RuleBase" id="RU003848"/>
    </source>
</evidence>
<dbReference type="PANTHER" id="PTHR33445:SF1">
    <property type="entry name" value="ATP SYNTHASE SUBUNIT B"/>
    <property type="match status" value="1"/>
</dbReference>
<keyword evidence="8 13" id="KW-0472">Membrane</keyword>
<dbReference type="GO" id="GO:0012505">
    <property type="term" value="C:endomembrane system"/>
    <property type="evidence" value="ECO:0007669"/>
    <property type="project" value="UniProtKB-SubCell"/>
</dbReference>
<evidence type="ECO:0000256" key="7">
    <source>
        <dbReference type="ARBA" id="ARBA00023065"/>
    </source>
</evidence>
<evidence type="ECO:0000256" key="5">
    <source>
        <dbReference type="ARBA" id="ARBA00022781"/>
    </source>
</evidence>
<evidence type="ECO:0000256" key="4">
    <source>
        <dbReference type="ARBA" id="ARBA00022692"/>
    </source>
</evidence>
<keyword evidence="6 13" id="KW-1133">Transmembrane helix</keyword>
<proteinExistence type="inferred from homology"/>
<gene>
    <name evidence="15" type="primary">atpG_2</name>
    <name evidence="13" type="synonym">atpF</name>
    <name evidence="15" type="ORF">PSJ8397_02942</name>
</gene>
<evidence type="ECO:0000256" key="13">
    <source>
        <dbReference type="HAMAP-Rule" id="MF_01398"/>
    </source>
</evidence>
<evidence type="ECO:0000256" key="6">
    <source>
        <dbReference type="ARBA" id="ARBA00022989"/>
    </source>
</evidence>
<keyword evidence="13" id="KW-1003">Cell membrane</keyword>
<evidence type="ECO:0000256" key="10">
    <source>
        <dbReference type="ARBA" id="ARBA00025198"/>
    </source>
</evidence>
<dbReference type="EMBL" id="FWFT01000005">
    <property type="protein sequence ID" value="SLN55756.1"/>
    <property type="molecule type" value="Genomic_DNA"/>
</dbReference>
<keyword evidence="16" id="KW-1185">Reference proteome</keyword>
<dbReference type="OrthoDB" id="9805716at2"/>
<comment type="function">
    <text evidence="11">Component of the F(0) channel, it forms part of the peripheral stalk, linking F(1) to F(0). The b'-subunit is a diverged and duplicated form of b found in plants and photosynthetic bacteria.</text>
</comment>
<feature type="transmembrane region" description="Helical" evidence="13">
    <location>
        <begin position="29"/>
        <end position="48"/>
    </location>
</feature>
<dbReference type="GO" id="GO:0046961">
    <property type="term" value="F:proton-transporting ATPase activity, rotational mechanism"/>
    <property type="evidence" value="ECO:0007669"/>
    <property type="project" value="TreeGrafter"/>
</dbReference>
<comment type="function">
    <text evidence="10 13">F(1)F(0) ATP synthase produces ATP from ADP in the presence of a proton or sodium gradient. F-type ATPases consist of two structural domains, F(1) containing the extramembraneous catalytic core and F(0) containing the membrane proton channel, linked together by a central stalk and a peripheral stalk. During catalysis, ATP synthesis in the catalytic domain of F(1) is coupled via a rotary mechanism of the central stalk subunits to proton translocation.</text>
</comment>
<evidence type="ECO:0000256" key="2">
    <source>
        <dbReference type="ARBA" id="ARBA00022448"/>
    </source>
</evidence>
<keyword evidence="4 13" id="KW-0812">Transmembrane</keyword>
<comment type="subunit">
    <text evidence="13">F-type ATPases have 2 components, F(1) - the catalytic core - and F(0) - the membrane proton channel. F(1) has five subunits: alpha(3), beta(3), gamma(1), delta(1), epsilon(1). F(0) has three main subunits: a(1), b(2) and c(10-14). The alpha and beta chains form an alternating ring which encloses part of the gamma chain. F(1) is attached to F(0) by a central stalk formed by the gamma and epsilon chains, while a peripheral stalk is formed by the delta and b chains.</text>
</comment>
<dbReference type="NCBIfam" id="NF009988">
    <property type="entry name" value="PRK13454.1"/>
    <property type="match status" value="1"/>
</dbReference>
<keyword evidence="2 13" id="KW-0813">Transport</keyword>
<dbReference type="GO" id="GO:0046933">
    <property type="term" value="F:proton-transporting ATP synthase activity, rotational mechanism"/>
    <property type="evidence" value="ECO:0007669"/>
    <property type="project" value="UniProtKB-UniRule"/>
</dbReference>
<evidence type="ECO:0000256" key="3">
    <source>
        <dbReference type="ARBA" id="ARBA00022547"/>
    </source>
</evidence>
<comment type="similarity">
    <text evidence="1 13 14">Belongs to the ATPase B chain family.</text>
</comment>
<dbReference type="AlphaFoldDB" id="A0A1Y5TA51"/>
<keyword evidence="9 13" id="KW-0066">ATP synthesis</keyword>
<evidence type="ECO:0000256" key="12">
    <source>
        <dbReference type="ARBA" id="ARBA00037847"/>
    </source>
</evidence>
<dbReference type="CDD" id="cd06503">
    <property type="entry name" value="ATP-synt_Fo_b"/>
    <property type="match status" value="1"/>
</dbReference>
<organism evidence="15 16">
    <name type="scientific">Pseudooctadecabacter jejudonensis</name>
    <dbReference type="NCBI Taxonomy" id="1391910"/>
    <lineage>
        <taxon>Bacteria</taxon>
        <taxon>Pseudomonadati</taxon>
        <taxon>Pseudomonadota</taxon>
        <taxon>Alphaproteobacteria</taxon>
        <taxon>Rhodobacterales</taxon>
        <taxon>Paracoccaceae</taxon>
        <taxon>Pseudooctadecabacter</taxon>
    </lineage>
</organism>
<evidence type="ECO:0000313" key="16">
    <source>
        <dbReference type="Proteomes" id="UP000193623"/>
    </source>
</evidence>
<keyword evidence="3 13" id="KW-0138">CF(0)</keyword>
<accession>A0A1Y5TA51</accession>
<sequence>MADTPVEAGAEASGAGMPQLDFSTFPNQIFWLLVTLVVIYLILSRVALPRIASVLAERQGTITNDIAAAEELKMRAQEAEAAYDKALIDARAEAAKIVADTKAEIQAELDVEMQKADAEIAAKTAESEKAIAEIQDGATEAVKTVAKDAAKEIVAAMGGKADARTITAAINARMKG</sequence>
<dbReference type="InterPro" id="IPR002146">
    <property type="entry name" value="ATP_synth_b/b'su_bac/chlpt"/>
</dbReference>
<dbReference type="HAMAP" id="MF_01398">
    <property type="entry name" value="ATP_synth_b_bprime"/>
    <property type="match status" value="1"/>
</dbReference>
<reference evidence="15 16" key="1">
    <citation type="submission" date="2017-03" db="EMBL/GenBank/DDBJ databases">
        <authorList>
            <person name="Afonso C.L."/>
            <person name="Miller P.J."/>
            <person name="Scott M.A."/>
            <person name="Spackman E."/>
            <person name="Goraichik I."/>
            <person name="Dimitrov K.M."/>
            <person name="Suarez D.L."/>
            <person name="Swayne D.E."/>
        </authorList>
    </citation>
    <scope>NUCLEOTIDE SEQUENCE [LARGE SCALE GENOMIC DNA]</scope>
    <source>
        <strain evidence="15 16">CECT 8397</strain>
    </source>
</reference>
<dbReference type="RefSeq" id="WP_085865326.1">
    <property type="nucleotide sequence ID" value="NZ_FWFT01000005.1"/>
</dbReference>
<comment type="subcellular location">
    <subcellularLocation>
        <location evidence="13">Cell membrane</location>
        <topology evidence="13">Single-pass membrane protein</topology>
    </subcellularLocation>
    <subcellularLocation>
        <location evidence="12">Endomembrane system</location>
        <topology evidence="12">Single-pass membrane protein</topology>
    </subcellularLocation>
</comment>
<dbReference type="Proteomes" id="UP000193623">
    <property type="component" value="Unassembled WGS sequence"/>
</dbReference>
<evidence type="ECO:0000256" key="8">
    <source>
        <dbReference type="ARBA" id="ARBA00023136"/>
    </source>
</evidence>
<dbReference type="Pfam" id="PF00430">
    <property type="entry name" value="ATP-synt_B"/>
    <property type="match status" value="1"/>
</dbReference>
<dbReference type="PANTHER" id="PTHR33445">
    <property type="entry name" value="ATP SYNTHASE SUBUNIT B', CHLOROPLASTIC"/>
    <property type="match status" value="1"/>
</dbReference>
<dbReference type="GO" id="GO:0005886">
    <property type="term" value="C:plasma membrane"/>
    <property type="evidence" value="ECO:0007669"/>
    <property type="project" value="UniProtKB-SubCell"/>
</dbReference>
<evidence type="ECO:0000256" key="11">
    <source>
        <dbReference type="ARBA" id="ARBA00025614"/>
    </source>
</evidence>
<name>A0A1Y5TA51_9RHOB</name>
<evidence type="ECO:0000256" key="9">
    <source>
        <dbReference type="ARBA" id="ARBA00023310"/>
    </source>
</evidence>